<dbReference type="RefSeq" id="WP_413262274.1">
    <property type="nucleotide sequence ID" value="NZ_JBHFNR010000041.1"/>
</dbReference>
<gene>
    <name evidence="1" type="ORF">ACE1CI_06615</name>
</gene>
<evidence type="ECO:0000313" key="2">
    <source>
        <dbReference type="Proteomes" id="UP001576784"/>
    </source>
</evidence>
<organism evidence="1 2">
    <name type="scientific">Floridaenema flaviceps BLCC-F50</name>
    <dbReference type="NCBI Taxonomy" id="3153642"/>
    <lineage>
        <taxon>Bacteria</taxon>
        <taxon>Bacillati</taxon>
        <taxon>Cyanobacteriota</taxon>
        <taxon>Cyanophyceae</taxon>
        <taxon>Oscillatoriophycideae</taxon>
        <taxon>Aerosakkonematales</taxon>
        <taxon>Aerosakkonemataceae</taxon>
        <taxon>Floridanema</taxon>
        <taxon>Floridanema flaviceps</taxon>
    </lineage>
</organism>
<accession>A0ABV4XMG3</accession>
<evidence type="ECO:0000313" key="1">
    <source>
        <dbReference type="EMBL" id="MFB2892602.1"/>
    </source>
</evidence>
<sequence length="101" mass="11734">MYLYIAVPNLQHFEQWAQANPQETAKLIAPEQKLDLDVMRKAIDRRTFGRRAISRELIEQQQKVADYFYKNGVLPKLINVQEAMLTIDQYAAITPPTISQK</sequence>
<name>A0ABV4XMG3_9CYAN</name>
<dbReference type="Proteomes" id="UP001576784">
    <property type="component" value="Unassembled WGS sequence"/>
</dbReference>
<protein>
    <submittedName>
        <fullName evidence="1">Uncharacterized protein</fullName>
    </submittedName>
</protein>
<dbReference type="SUPFAM" id="SSF53850">
    <property type="entry name" value="Periplasmic binding protein-like II"/>
    <property type="match status" value="1"/>
</dbReference>
<keyword evidence="2" id="KW-1185">Reference proteome</keyword>
<proteinExistence type="predicted"/>
<dbReference type="EMBL" id="JBHFNR010000041">
    <property type="protein sequence ID" value="MFB2892602.1"/>
    <property type="molecule type" value="Genomic_DNA"/>
</dbReference>
<reference evidence="1 2" key="1">
    <citation type="submission" date="2024-09" db="EMBL/GenBank/DDBJ databases">
        <title>Floridaenema gen nov. (Aerosakkonemataceae, Aerosakkonematales ord. nov., Cyanobacteria) from benthic tropical and subtropical fresh waters, with the description of four new species.</title>
        <authorList>
            <person name="Moretto J.A."/>
            <person name="Berthold D.E."/>
            <person name="Lefler F.W."/>
            <person name="Huang I.-S."/>
            <person name="Laughinghouse H. IV."/>
        </authorList>
    </citation>
    <scope>NUCLEOTIDE SEQUENCE [LARGE SCALE GENOMIC DNA]</scope>
    <source>
        <strain evidence="1 2">BLCC-F50</strain>
    </source>
</reference>
<dbReference type="Gene3D" id="3.40.190.10">
    <property type="entry name" value="Periplasmic binding protein-like II"/>
    <property type="match status" value="1"/>
</dbReference>
<comment type="caution">
    <text evidence="1">The sequence shown here is derived from an EMBL/GenBank/DDBJ whole genome shotgun (WGS) entry which is preliminary data.</text>
</comment>